<feature type="region of interest" description="Disordered" evidence="6">
    <location>
        <begin position="371"/>
        <end position="394"/>
    </location>
</feature>
<protein>
    <recommendedName>
        <fullName evidence="8">Rhodopsin domain-containing protein</fullName>
    </recommendedName>
</protein>
<comment type="caution">
    <text evidence="9">The sequence shown here is derived from an EMBL/GenBank/DDBJ whole genome shotgun (WGS) entry which is preliminary data.</text>
</comment>
<dbReference type="AlphaFoldDB" id="A0A9Q0ALW5"/>
<dbReference type="InterPro" id="IPR052337">
    <property type="entry name" value="SAT4-like"/>
</dbReference>
<evidence type="ECO:0000256" key="3">
    <source>
        <dbReference type="ARBA" id="ARBA00022989"/>
    </source>
</evidence>
<keyword evidence="3 7" id="KW-1133">Transmembrane helix</keyword>
<evidence type="ECO:0000256" key="5">
    <source>
        <dbReference type="ARBA" id="ARBA00038359"/>
    </source>
</evidence>
<keyword evidence="4 7" id="KW-0472">Membrane</keyword>
<dbReference type="InterPro" id="IPR049326">
    <property type="entry name" value="Rhodopsin_dom_fungi"/>
</dbReference>
<evidence type="ECO:0000256" key="7">
    <source>
        <dbReference type="SAM" id="Phobius"/>
    </source>
</evidence>
<reference evidence="9" key="1">
    <citation type="submission" date="2021-03" db="EMBL/GenBank/DDBJ databases">
        <title>Revisited historic fungal species revealed as producer of novel bioactive compounds through whole genome sequencing and comparative genomics.</title>
        <authorList>
            <person name="Vignolle G.A."/>
            <person name="Hochenegger N."/>
            <person name="Mach R.L."/>
            <person name="Mach-Aigner A.R."/>
            <person name="Javad Rahimi M."/>
            <person name="Salim K.A."/>
            <person name="Chan C.M."/>
            <person name="Lim L.B.L."/>
            <person name="Cai F."/>
            <person name="Druzhinina I.S."/>
            <person name="U'Ren J.M."/>
            <person name="Derntl C."/>
        </authorList>
    </citation>
    <scope>NUCLEOTIDE SEQUENCE</scope>
    <source>
        <strain evidence="9">TUCIM 5799</strain>
    </source>
</reference>
<dbReference type="PANTHER" id="PTHR33048">
    <property type="entry name" value="PTH11-LIKE INTEGRAL MEMBRANE PROTEIN (AFU_ORTHOLOGUE AFUA_5G11245)"/>
    <property type="match status" value="1"/>
</dbReference>
<feature type="transmembrane region" description="Helical" evidence="7">
    <location>
        <begin position="196"/>
        <end position="215"/>
    </location>
</feature>
<dbReference type="Proteomes" id="UP000829685">
    <property type="component" value="Unassembled WGS sequence"/>
</dbReference>
<evidence type="ECO:0000256" key="1">
    <source>
        <dbReference type="ARBA" id="ARBA00004141"/>
    </source>
</evidence>
<evidence type="ECO:0000256" key="4">
    <source>
        <dbReference type="ARBA" id="ARBA00023136"/>
    </source>
</evidence>
<comment type="similarity">
    <text evidence="5">Belongs to the SAT4 family.</text>
</comment>
<evidence type="ECO:0000313" key="10">
    <source>
        <dbReference type="Proteomes" id="UP000829685"/>
    </source>
</evidence>
<feature type="transmembrane region" description="Helical" evidence="7">
    <location>
        <begin position="143"/>
        <end position="165"/>
    </location>
</feature>
<sequence length="394" mass="44555">MSTDNLDQILAPLTPEQREAYLNRPALDPPPGLESNLDDPPNQNTMIYGVFAFYLLMATVAVALRVYCKFVVARKIQLEDCLQLTTTTGMYVHQWDIRVGDLPVVYYAVNVASSVYAASMGCLKVAILTDWIRTFSPRGARGAFFWACQALMWINIIFYCAALIVGNLTCKPYARIWDKAIPGTCMNRKDLDVSNAILNIISHVAVLILPHAVIWKLNMQWKTKVGVSLVFAVGLFVCVAASLRLVATIRYSRTTDTTYWVCDMAFWCATELAFVVLVFCVPAFPKVLRETKVYSRLLDSWRSWSVRRSRNHDTSKRTASETELTGYERIGDNVISMHDAPHNKAGGIQPHEYTLQPIAHPERILRTTRFETTEEYRDGSSTSKANKYSIPWTN</sequence>
<gene>
    <name evidence="9" type="ORF">JX265_010325</name>
</gene>
<keyword evidence="2 7" id="KW-0812">Transmembrane</keyword>
<comment type="subcellular location">
    <subcellularLocation>
        <location evidence="1">Membrane</location>
        <topology evidence="1">Multi-pass membrane protein</topology>
    </subcellularLocation>
</comment>
<name>A0A9Q0ALW5_9PEZI</name>
<evidence type="ECO:0000256" key="6">
    <source>
        <dbReference type="SAM" id="MobiDB-lite"/>
    </source>
</evidence>
<dbReference type="PANTHER" id="PTHR33048:SF47">
    <property type="entry name" value="INTEGRAL MEMBRANE PROTEIN-RELATED"/>
    <property type="match status" value="1"/>
</dbReference>
<proteinExistence type="inferred from homology"/>
<evidence type="ECO:0000259" key="8">
    <source>
        <dbReference type="Pfam" id="PF20684"/>
    </source>
</evidence>
<feature type="transmembrane region" description="Helical" evidence="7">
    <location>
        <begin position="227"/>
        <end position="252"/>
    </location>
</feature>
<keyword evidence="10" id="KW-1185">Reference proteome</keyword>
<dbReference type="GO" id="GO:0016020">
    <property type="term" value="C:membrane"/>
    <property type="evidence" value="ECO:0007669"/>
    <property type="project" value="UniProtKB-SubCell"/>
</dbReference>
<feature type="transmembrane region" description="Helical" evidence="7">
    <location>
        <begin position="264"/>
        <end position="284"/>
    </location>
</feature>
<dbReference type="Pfam" id="PF20684">
    <property type="entry name" value="Fung_rhodopsin"/>
    <property type="match status" value="1"/>
</dbReference>
<feature type="domain" description="Rhodopsin" evidence="8">
    <location>
        <begin position="76"/>
        <end position="289"/>
    </location>
</feature>
<evidence type="ECO:0000313" key="9">
    <source>
        <dbReference type="EMBL" id="KAI1859876.1"/>
    </source>
</evidence>
<feature type="compositionally biased region" description="Polar residues" evidence="6">
    <location>
        <begin position="379"/>
        <end position="394"/>
    </location>
</feature>
<evidence type="ECO:0000256" key="2">
    <source>
        <dbReference type="ARBA" id="ARBA00022692"/>
    </source>
</evidence>
<dbReference type="EMBL" id="JAFIMR010000033">
    <property type="protein sequence ID" value="KAI1859876.1"/>
    <property type="molecule type" value="Genomic_DNA"/>
</dbReference>
<feature type="transmembrane region" description="Helical" evidence="7">
    <location>
        <begin position="46"/>
        <end position="68"/>
    </location>
</feature>
<organism evidence="9 10">
    <name type="scientific">Neoarthrinium moseri</name>
    <dbReference type="NCBI Taxonomy" id="1658444"/>
    <lineage>
        <taxon>Eukaryota</taxon>
        <taxon>Fungi</taxon>
        <taxon>Dikarya</taxon>
        <taxon>Ascomycota</taxon>
        <taxon>Pezizomycotina</taxon>
        <taxon>Sordariomycetes</taxon>
        <taxon>Xylariomycetidae</taxon>
        <taxon>Amphisphaeriales</taxon>
        <taxon>Apiosporaceae</taxon>
        <taxon>Neoarthrinium</taxon>
    </lineage>
</organism>
<accession>A0A9Q0ALW5</accession>